<dbReference type="Gene3D" id="3.30.565.10">
    <property type="entry name" value="Histidine kinase-like ATPase, C-terminal domain"/>
    <property type="match status" value="1"/>
</dbReference>
<gene>
    <name evidence="13" type="ORF">D3Z33_12625</name>
</gene>
<keyword evidence="8 11" id="KW-1133">Transmembrane helix</keyword>
<organism evidence="13 14">
    <name type="scientific">Senegalia massiliensis</name>
    <dbReference type="NCBI Taxonomy" id="1720316"/>
    <lineage>
        <taxon>Bacteria</taxon>
        <taxon>Bacillati</taxon>
        <taxon>Bacillota</taxon>
        <taxon>Clostridia</taxon>
        <taxon>Eubacteriales</taxon>
        <taxon>Clostridiaceae</taxon>
        <taxon>Senegalia</taxon>
    </lineage>
</organism>
<evidence type="ECO:0000256" key="5">
    <source>
        <dbReference type="ARBA" id="ARBA00022679"/>
    </source>
</evidence>
<dbReference type="RefSeq" id="WP_160198167.1">
    <property type="nucleotide sequence ID" value="NZ_QXXA01000014.1"/>
</dbReference>
<evidence type="ECO:0000256" key="11">
    <source>
        <dbReference type="SAM" id="Phobius"/>
    </source>
</evidence>
<accession>A0A845R2B7</accession>
<dbReference type="InterPro" id="IPR050351">
    <property type="entry name" value="BphY/WalK/GraS-like"/>
</dbReference>
<dbReference type="SMART" id="SM00387">
    <property type="entry name" value="HATPase_c"/>
    <property type="match status" value="1"/>
</dbReference>
<keyword evidence="6 11" id="KW-0812">Transmembrane</keyword>
<dbReference type="OrthoDB" id="9780487at2"/>
<evidence type="ECO:0000256" key="8">
    <source>
        <dbReference type="ARBA" id="ARBA00022989"/>
    </source>
</evidence>
<dbReference type="GO" id="GO:0016036">
    <property type="term" value="P:cellular response to phosphate starvation"/>
    <property type="evidence" value="ECO:0007669"/>
    <property type="project" value="TreeGrafter"/>
</dbReference>
<keyword evidence="4" id="KW-1003">Cell membrane</keyword>
<dbReference type="InterPro" id="IPR003594">
    <property type="entry name" value="HATPase_dom"/>
</dbReference>
<feature type="transmembrane region" description="Helical" evidence="11">
    <location>
        <begin position="37"/>
        <end position="58"/>
    </location>
</feature>
<dbReference type="EC" id="2.7.13.3" evidence="3"/>
<keyword evidence="10 11" id="KW-0472">Membrane</keyword>
<keyword evidence="5" id="KW-0808">Transferase</keyword>
<feature type="domain" description="Histidine kinase" evidence="12">
    <location>
        <begin position="126"/>
        <end position="332"/>
    </location>
</feature>
<dbReference type="GO" id="GO:0004721">
    <property type="term" value="F:phosphoprotein phosphatase activity"/>
    <property type="evidence" value="ECO:0007669"/>
    <property type="project" value="TreeGrafter"/>
</dbReference>
<evidence type="ECO:0000256" key="3">
    <source>
        <dbReference type="ARBA" id="ARBA00012438"/>
    </source>
</evidence>
<evidence type="ECO:0000256" key="4">
    <source>
        <dbReference type="ARBA" id="ARBA00022475"/>
    </source>
</evidence>
<sequence length="337" mass="39310">MSIKEYLKERFLFIFVNSIVFLILALILAILEIRSIVIFSIFIIWFLPLAVYISIEFLKYAKYYNNMEEILQGLDKKYLLPEIMEKTDFLEGKLFYDILKTCNKEMHEHVNYYKNLQLEYREYIETWVHEIKTPISSSMLIIENNKSLITKNIGKEIKKIEGFVEQALYYSRSSDVSKDYIIKRFDLSVAINNTIKRNSKDFINKRINLQLDEIHAVVYSDIKWVEFILNQIITNSIKYIKSTGGSIKIYSTTNKNNVILTIQDSGIGISEKDINKVFEKGFTGEYGRKYNTSTGMGLYLCKKLCDKLGLEINIKSELGIGTKVNIIFPLSKFNLLN</sequence>
<dbReference type="InterPro" id="IPR005467">
    <property type="entry name" value="His_kinase_dom"/>
</dbReference>
<keyword evidence="14" id="KW-1185">Reference proteome</keyword>
<dbReference type="InterPro" id="IPR004358">
    <property type="entry name" value="Sig_transdc_His_kin-like_C"/>
</dbReference>
<evidence type="ECO:0000256" key="1">
    <source>
        <dbReference type="ARBA" id="ARBA00000085"/>
    </source>
</evidence>
<keyword evidence="7 13" id="KW-0418">Kinase</keyword>
<proteinExistence type="predicted"/>
<dbReference type="GO" id="GO:0000155">
    <property type="term" value="F:phosphorelay sensor kinase activity"/>
    <property type="evidence" value="ECO:0007669"/>
    <property type="project" value="TreeGrafter"/>
</dbReference>
<evidence type="ECO:0000256" key="6">
    <source>
        <dbReference type="ARBA" id="ARBA00022692"/>
    </source>
</evidence>
<reference evidence="13 14" key="1">
    <citation type="submission" date="2018-08" db="EMBL/GenBank/DDBJ databases">
        <title>Murine metabolic-syndrome-specific gut microbial biobank.</title>
        <authorList>
            <person name="Liu C."/>
        </authorList>
    </citation>
    <scope>NUCLEOTIDE SEQUENCE [LARGE SCALE GENOMIC DNA]</scope>
    <source>
        <strain evidence="13 14">583</strain>
    </source>
</reference>
<feature type="transmembrane region" description="Helical" evidence="11">
    <location>
        <begin position="12"/>
        <end position="31"/>
    </location>
</feature>
<dbReference type="GO" id="GO:0005886">
    <property type="term" value="C:plasma membrane"/>
    <property type="evidence" value="ECO:0007669"/>
    <property type="project" value="UniProtKB-SubCell"/>
</dbReference>
<dbReference type="SUPFAM" id="SSF55874">
    <property type="entry name" value="ATPase domain of HSP90 chaperone/DNA topoisomerase II/histidine kinase"/>
    <property type="match status" value="1"/>
</dbReference>
<protein>
    <recommendedName>
        <fullName evidence="3">histidine kinase</fullName>
        <ecNumber evidence="3">2.7.13.3</ecNumber>
    </recommendedName>
</protein>
<keyword evidence="9" id="KW-0902">Two-component regulatory system</keyword>
<evidence type="ECO:0000256" key="7">
    <source>
        <dbReference type="ARBA" id="ARBA00022777"/>
    </source>
</evidence>
<dbReference type="Pfam" id="PF02518">
    <property type="entry name" value="HATPase_c"/>
    <property type="match status" value="1"/>
</dbReference>
<evidence type="ECO:0000313" key="14">
    <source>
        <dbReference type="Proteomes" id="UP000467132"/>
    </source>
</evidence>
<dbReference type="InterPro" id="IPR036890">
    <property type="entry name" value="HATPase_C_sf"/>
</dbReference>
<dbReference type="PROSITE" id="PS50109">
    <property type="entry name" value="HIS_KIN"/>
    <property type="match status" value="1"/>
</dbReference>
<evidence type="ECO:0000256" key="2">
    <source>
        <dbReference type="ARBA" id="ARBA00004651"/>
    </source>
</evidence>
<dbReference type="EMBL" id="QXXA01000014">
    <property type="protein sequence ID" value="NBI07698.1"/>
    <property type="molecule type" value="Genomic_DNA"/>
</dbReference>
<evidence type="ECO:0000256" key="9">
    <source>
        <dbReference type="ARBA" id="ARBA00023012"/>
    </source>
</evidence>
<comment type="subcellular location">
    <subcellularLocation>
        <location evidence="2">Cell membrane</location>
        <topology evidence="2">Multi-pass membrane protein</topology>
    </subcellularLocation>
</comment>
<comment type="caution">
    <text evidence="13">The sequence shown here is derived from an EMBL/GenBank/DDBJ whole genome shotgun (WGS) entry which is preliminary data.</text>
</comment>
<evidence type="ECO:0000259" key="12">
    <source>
        <dbReference type="PROSITE" id="PS50109"/>
    </source>
</evidence>
<dbReference type="Proteomes" id="UP000467132">
    <property type="component" value="Unassembled WGS sequence"/>
</dbReference>
<dbReference type="PANTHER" id="PTHR45453">
    <property type="entry name" value="PHOSPHATE REGULON SENSOR PROTEIN PHOR"/>
    <property type="match status" value="1"/>
</dbReference>
<evidence type="ECO:0000256" key="10">
    <source>
        <dbReference type="ARBA" id="ARBA00023136"/>
    </source>
</evidence>
<comment type="catalytic activity">
    <reaction evidence="1">
        <text>ATP + protein L-histidine = ADP + protein N-phospho-L-histidine.</text>
        <dbReference type="EC" id="2.7.13.3"/>
    </reaction>
</comment>
<dbReference type="PANTHER" id="PTHR45453:SF2">
    <property type="entry name" value="HISTIDINE KINASE"/>
    <property type="match status" value="1"/>
</dbReference>
<evidence type="ECO:0000313" key="13">
    <source>
        <dbReference type="EMBL" id="NBI07698.1"/>
    </source>
</evidence>
<dbReference type="PRINTS" id="PR00344">
    <property type="entry name" value="BCTRLSENSOR"/>
</dbReference>
<name>A0A845R2B7_9CLOT</name>
<dbReference type="AlphaFoldDB" id="A0A845R2B7"/>